<protein>
    <submittedName>
        <fullName evidence="3">BirA family transcriptional regulator, biotin operon repressor / biotin-[acetyl-CoA-carboxylase] ligase</fullName>
    </submittedName>
</protein>
<dbReference type="STRING" id="1121449.SAMN02745704_02520"/>
<dbReference type="Proteomes" id="UP000190027">
    <property type="component" value="Unassembled WGS sequence"/>
</dbReference>
<accession>A0A1T4XXC0</accession>
<evidence type="ECO:0000313" key="3">
    <source>
        <dbReference type="EMBL" id="SKA93848.1"/>
    </source>
</evidence>
<dbReference type="InterPro" id="IPR004408">
    <property type="entry name" value="Biotin_CoA_COase_ligase"/>
</dbReference>
<dbReference type="PANTHER" id="PTHR12835:SF5">
    <property type="entry name" value="BIOTIN--PROTEIN LIGASE"/>
    <property type="match status" value="1"/>
</dbReference>
<dbReference type="NCBIfam" id="TIGR00121">
    <property type="entry name" value="birA_ligase"/>
    <property type="match status" value="1"/>
</dbReference>
<dbReference type="SUPFAM" id="SSF55681">
    <property type="entry name" value="Class II aaRS and biotin synthetases"/>
    <property type="match status" value="1"/>
</dbReference>
<gene>
    <name evidence="3" type="ORF">SAMN02745704_02520</name>
</gene>
<dbReference type="EMBL" id="FUYC01000018">
    <property type="protein sequence ID" value="SKA93848.1"/>
    <property type="molecule type" value="Genomic_DNA"/>
</dbReference>
<keyword evidence="1 3" id="KW-0436">Ligase</keyword>
<keyword evidence="4" id="KW-1185">Reference proteome</keyword>
<name>A0A1T4XXC0_9BACT</name>
<dbReference type="GO" id="GO:0005737">
    <property type="term" value="C:cytoplasm"/>
    <property type="evidence" value="ECO:0007669"/>
    <property type="project" value="TreeGrafter"/>
</dbReference>
<dbReference type="InterPro" id="IPR045864">
    <property type="entry name" value="aa-tRNA-synth_II/BPL/LPL"/>
</dbReference>
<dbReference type="Pfam" id="PF03099">
    <property type="entry name" value="BPL_LplA_LipB"/>
    <property type="match status" value="1"/>
</dbReference>
<proteinExistence type="predicted"/>
<feature type="domain" description="BPL/LPL catalytic" evidence="2">
    <location>
        <begin position="74"/>
        <end position="188"/>
    </location>
</feature>
<dbReference type="PANTHER" id="PTHR12835">
    <property type="entry name" value="BIOTIN PROTEIN LIGASE"/>
    <property type="match status" value="1"/>
</dbReference>
<organism evidence="3 4">
    <name type="scientific">Paucidesulfovibrio gracilis DSM 16080</name>
    <dbReference type="NCBI Taxonomy" id="1121449"/>
    <lineage>
        <taxon>Bacteria</taxon>
        <taxon>Pseudomonadati</taxon>
        <taxon>Thermodesulfobacteriota</taxon>
        <taxon>Desulfovibrionia</taxon>
        <taxon>Desulfovibrionales</taxon>
        <taxon>Desulfovibrionaceae</taxon>
        <taxon>Paucidesulfovibrio</taxon>
    </lineage>
</organism>
<sequence length="303" mass="33427">MNCEVLLLDNGLGELFDPVDFKELAFQSPGWAGEPRLDAVGEYDGISLPPWGDVLVRRFRVQGVGPVWVGGRCETSMEVAWALIRAGALPSWGSVVAVEQKGGRGQLRRPWVSVPGNLHVSFALEVPPAPWDSLLSLVAGYIFSQALTELGESVRIKWPNDLYQHGRKVGGILVEQRGQDVVIGMGLNLAQAPGDHKMRSEAAARADILQLRPHGRSPLGVWLELVNRSKNAYKEILKHTSPSTFLSLVSERLLWLGHMIYHRQGTHWERARLVGLHQDGGLILDKNGNKSVVYSGSILFEQP</sequence>
<evidence type="ECO:0000256" key="1">
    <source>
        <dbReference type="ARBA" id="ARBA00022598"/>
    </source>
</evidence>
<evidence type="ECO:0000259" key="2">
    <source>
        <dbReference type="Pfam" id="PF03099"/>
    </source>
</evidence>
<dbReference type="GO" id="GO:0004077">
    <property type="term" value="F:biotin--[biotin carboxyl-carrier protein] ligase activity"/>
    <property type="evidence" value="ECO:0007669"/>
    <property type="project" value="InterPro"/>
</dbReference>
<reference evidence="3 4" key="1">
    <citation type="submission" date="2017-02" db="EMBL/GenBank/DDBJ databases">
        <authorList>
            <person name="Peterson S.W."/>
        </authorList>
    </citation>
    <scope>NUCLEOTIDE SEQUENCE [LARGE SCALE GENOMIC DNA]</scope>
    <source>
        <strain evidence="3 4">DSM 16080</strain>
    </source>
</reference>
<dbReference type="OrthoDB" id="9807064at2"/>
<evidence type="ECO:0000313" key="4">
    <source>
        <dbReference type="Proteomes" id="UP000190027"/>
    </source>
</evidence>
<dbReference type="AlphaFoldDB" id="A0A1T4XXC0"/>
<dbReference type="Gene3D" id="3.30.930.10">
    <property type="entry name" value="Bira Bifunctional Protein, Domain 2"/>
    <property type="match status" value="1"/>
</dbReference>
<dbReference type="InterPro" id="IPR004143">
    <property type="entry name" value="BPL_LPL_catalytic"/>
</dbReference>
<dbReference type="RefSeq" id="WP_159447232.1">
    <property type="nucleotide sequence ID" value="NZ_FUYC01000018.1"/>
</dbReference>
<dbReference type="CDD" id="cd16442">
    <property type="entry name" value="BPL"/>
    <property type="match status" value="1"/>
</dbReference>